<dbReference type="Gene3D" id="3.20.20.80">
    <property type="entry name" value="Glycosidases"/>
    <property type="match status" value="1"/>
</dbReference>
<gene>
    <name evidence="1" type="ORF">EB233_14270</name>
</gene>
<name>A0A6M7UL08_9HYPH</name>
<proteinExistence type="predicted"/>
<accession>A0A6M7UL08</accession>
<dbReference type="AlphaFoldDB" id="A0A6M7UL08"/>
<keyword evidence="1" id="KW-0378">Hydrolase</keyword>
<evidence type="ECO:0000313" key="2">
    <source>
        <dbReference type="Proteomes" id="UP000503339"/>
    </source>
</evidence>
<evidence type="ECO:0000313" key="1">
    <source>
        <dbReference type="EMBL" id="QKC76547.1"/>
    </source>
</evidence>
<organism evidence="1 2">
    <name type="scientific">Mesorhizobium erdmanii</name>
    <dbReference type="NCBI Taxonomy" id="1777866"/>
    <lineage>
        <taxon>Bacteria</taxon>
        <taxon>Pseudomonadati</taxon>
        <taxon>Pseudomonadota</taxon>
        <taxon>Alphaproteobacteria</taxon>
        <taxon>Hyphomicrobiales</taxon>
        <taxon>Phyllobacteriaceae</taxon>
        <taxon>Mesorhizobium</taxon>
    </lineage>
</organism>
<dbReference type="InterPro" id="IPR017853">
    <property type="entry name" value="GH"/>
</dbReference>
<dbReference type="KEGG" id="merd:EB233_14270"/>
<dbReference type="EMBL" id="CP033361">
    <property type="protein sequence ID" value="QKC76547.1"/>
    <property type="molecule type" value="Genomic_DNA"/>
</dbReference>
<dbReference type="GO" id="GO:0016787">
    <property type="term" value="F:hydrolase activity"/>
    <property type="evidence" value="ECO:0007669"/>
    <property type="project" value="UniProtKB-KW"/>
</dbReference>
<dbReference type="Proteomes" id="UP000503339">
    <property type="component" value="Chromosome"/>
</dbReference>
<keyword evidence="2" id="KW-1185">Reference proteome</keyword>
<protein>
    <submittedName>
        <fullName evidence="1">Glycosyl hydrolase</fullName>
    </submittedName>
</protein>
<dbReference type="SUPFAM" id="SSF51445">
    <property type="entry name" value="(Trans)glycosidases"/>
    <property type="match status" value="1"/>
</dbReference>
<sequence length="462" mass="50701">MERRGLESQAMITTSKMLHFLVGAWLALAPISPRHALAAPQNAVATNDFLNSIGVVSTFPDRGQPLAKTIEMVRYCGFRWIRAGIEGLSDDGPTTIQTFLDLHRETGVLLNWGLVSGGTDVMKLVETGKVLAEAGALLAFEGNNEPNNWGVTYQGEKGGGREPSWMPVAKLQRDLYQAVKSDPVLAKYPVWSISEPGAQRDNVGLQFLTIPPGAQTRMPDGTKYADYANVHNYIYHSHSPYPADNKTWRAADPTAASGVDGLFGNFGVTWARGFLGYTQEQLDTLPRVTTETGVAIGGTVTEQMHGLNLMSMYLAQFTRGYAYTSVYLLRDRTDEGGNQSFGFYKADYSPRMAAFYLHNLTTILADKGALAKPGQLDFTIADQPETVHDLLLQHSDGTFQLVVWNERLTGQDRLTIHFGEKQTSVKTYDPTIGVDPIQTLSNLRSLEITLSDHPIVIALSPG</sequence>
<reference evidence="1 2" key="1">
    <citation type="submission" date="2018-10" db="EMBL/GenBank/DDBJ databases">
        <authorList>
            <person name="Perry B.J."/>
            <person name="Sullivan J.T."/>
            <person name="Murphy R.J.T."/>
            <person name="Ramsay J.P."/>
            <person name="Ronson C.W."/>
        </authorList>
    </citation>
    <scope>NUCLEOTIDE SEQUENCE [LARGE SCALE GENOMIC DNA]</scope>
    <source>
        <strain evidence="1 2">NZP2014</strain>
    </source>
</reference>